<gene>
    <name evidence="2" type="ORF">J2Z34_002362</name>
</gene>
<dbReference type="EMBL" id="JAGGKC010000020">
    <property type="protein sequence ID" value="MBP1919866.1"/>
    <property type="molecule type" value="Genomic_DNA"/>
</dbReference>
<dbReference type="RefSeq" id="WP_245250694.1">
    <property type="nucleotide sequence ID" value="NZ_JAGGKC010000020.1"/>
</dbReference>
<feature type="domain" description="NADPH-dependent FMN reductase-like" evidence="1">
    <location>
        <begin position="2"/>
        <end position="37"/>
    </location>
</feature>
<dbReference type="SUPFAM" id="SSF52218">
    <property type="entry name" value="Flavoproteins"/>
    <property type="match status" value="1"/>
</dbReference>
<evidence type="ECO:0000313" key="3">
    <source>
        <dbReference type="Proteomes" id="UP001519271"/>
    </source>
</evidence>
<accession>A0ABS4G5R5</accession>
<dbReference type="Proteomes" id="UP001519271">
    <property type="component" value="Unassembled WGS sequence"/>
</dbReference>
<reference evidence="2 3" key="1">
    <citation type="submission" date="2021-03" db="EMBL/GenBank/DDBJ databases">
        <title>Genomic Encyclopedia of Type Strains, Phase IV (KMG-IV): sequencing the most valuable type-strain genomes for metagenomic binning, comparative biology and taxonomic classification.</title>
        <authorList>
            <person name="Goeker M."/>
        </authorList>
    </citation>
    <scope>NUCLEOTIDE SEQUENCE [LARGE SCALE GENOMIC DNA]</scope>
    <source>
        <strain evidence="2 3">DSM 6139</strain>
    </source>
</reference>
<protein>
    <submittedName>
        <fullName evidence="2">Multimeric flavodoxin WrbA</fullName>
    </submittedName>
</protein>
<evidence type="ECO:0000259" key="1">
    <source>
        <dbReference type="Pfam" id="PF03358"/>
    </source>
</evidence>
<comment type="caution">
    <text evidence="2">The sequence shown here is derived from an EMBL/GenBank/DDBJ whole genome shotgun (WGS) entry which is preliminary data.</text>
</comment>
<evidence type="ECO:0000313" key="2">
    <source>
        <dbReference type="EMBL" id="MBP1919866.1"/>
    </source>
</evidence>
<sequence length="120" mass="13516">MRKISQSFMDSDVVVYMSPVIFGHYSSNIKNIIDRLLQNELPFMLTRSDGSTGNAVRYEEHPKQIVLGYGNQLSAEDVQLFKDITMKHRKSFDVMVYQGTDGDITEALGRVKLGKVGGEL</sequence>
<proteinExistence type="predicted"/>
<organism evidence="2 3">
    <name type="scientific">Youngiibacter multivorans</name>
    <dbReference type="NCBI Taxonomy" id="937251"/>
    <lineage>
        <taxon>Bacteria</taxon>
        <taxon>Bacillati</taxon>
        <taxon>Bacillota</taxon>
        <taxon>Clostridia</taxon>
        <taxon>Eubacteriales</taxon>
        <taxon>Clostridiaceae</taxon>
        <taxon>Youngiibacter</taxon>
    </lineage>
</organism>
<name>A0ABS4G5R5_9CLOT</name>
<keyword evidence="3" id="KW-1185">Reference proteome</keyword>
<dbReference type="InterPro" id="IPR029039">
    <property type="entry name" value="Flavoprotein-like_sf"/>
</dbReference>
<dbReference type="InterPro" id="IPR005025">
    <property type="entry name" value="FMN_Rdtase-like_dom"/>
</dbReference>
<dbReference type="Gene3D" id="3.40.50.360">
    <property type="match status" value="1"/>
</dbReference>
<dbReference type="Pfam" id="PF03358">
    <property type="entry name" value="FMN_red"/>
    <property type="match status" value="1"/>
</dbReference>